<gene>
    <name evidence="2" type="ORF">H312_03164</name>
</gene>
<feature type="signal peptide" evidence="1">
    <location>
        <begin position="1"/>
        <end position="20"/>
    </location>
</feature>
<keyword evidence="1" id="KW-0732">Signal</keyword>
<dbReference type="Proteomes" id="UP000030655">
    <property type="component" value="Unassembled WGS sequence"/>
</dbReference>
<dbReference type="HOGENOM" id="CLU_1740045_0_0_1"/>
<evidence type="ECO:0000313" key="2">
    <source>
        <dbReference type="EMBL" id="KCZ79449.1"/>
    </source>
</evidence>
<accession>A0A059EXG9</accession>
<dbReference type="VEuPathDB" id="MicrosporidiaDB:H312_03164"/>
<evidence type="ECO:0000256" key="1">
    <source>
        <dbReference type="SAM" id="SignalP"/>
    </source>
</evidence>
<evidence type="ECO:0000313" key="3">
    <source>
        <dbReference type="Proteomes" id="UP000030655"/>
    </source>
</evidence>
<dbReference type="OrthoDB" id="10293404at2759"/>
<organism evidence="2 3">
    <name type="scientific">Anncaliia algerae PRA339</name>
    <dbReference type="NCBI Taxonomy" id="1288291"/>
    <lineage>
        <taxon>Eukaryota</taxon>
        <taxon>Fungi</taxon>
        <taxon>Fungi incertae sedis</taxon>
        <taxon>Microsporidia</taxon>
        <taxon>Tubulinosematoidea</taxon>
        <taxon>Tubulinosematidae</taxon>
        <taxon>Anncaliia</taxon>
    </lineage>
</organism>
<reference evidence="3" key="1">
    <citation type="submission" date="2013-02" db="EMBL/GenBank/DDBJ databases">
        <authorList>
            <consortium name="The Broad Institute Genome Sequencing Platform"/>
            <person name="Cuomo C."/>
            <person name="Becnel J."/>
            <person name="Sanscrainte N."/>
            <person name="Walker B."/>
            <person name="Young S.K."/>
            <person name="Zeng Q."/>
            <person name="Gargeya S."/>
            <person name="Fitzgerald M."/>
            <person name="Haas B."/>
            <person name="Abouelleil A."/>
            <person name="Alvarado L."/>
            <person name="Arachchi H.M."/>
            <person name="Berlin A.M."/>
            <person name="Chapman S.B."/>
            <person name="Dewar J."/>
            <person name="Goldberg J."/>
            <person name="Griggs A."/>
            <person name="Gujja S."/>
            <person name="Hansen M."/>
            <person name="Howarth C."/>
            <person name="Imamovic A."/>
            <person name="Larimer J."/>
            <person name="McCowan C."/>
            <person name="Murphy C."/>
            <person name="Neiman D."/>
            <person name="Pearson M."/>
            <person name="Priest M."/>
            <person name="Roberts A."/>
            <person name="Saif S."/>
            <person name="Shea T."/>
            <person name="Sisk P."/>
            <person name="Sykes S."/>
            <person name="Wortman J."/>
            <person name="Nusbaum C."/>
            <person name="Birren B."/>
        </authorList>
    </citation>
    <scope>NUCLEOTIDE SEQUENCE [LARGE SCALE GENOMIC DNA]</scope>
    <source>
        <strain evidence="3">PRA339</strain>
    </source>
</reference>
<feature type="chain" id="PRO_5001571757" evidence="1">
    <location>
        <begin position="21"/>
        <end position="150"/>
    </location>
</feature>
<protein>
    <submittedName>
        <fullName evidence="2">Uncharacterized protein</fullName>
    </submittedName>
</protein>
<keyword evidence="3" id="KW-1185">Reference proteome</keyword>
<dbReference type="EMBL" id="KK365274">
    <property type="protein sequence ID" value="KCZ79449.1"/>
    <property type="molecule type" value="Genomic_DNA"/>
</dbReference>
<name>A0A059EXG9_9MICR</name>
<dbReference type="AlphaFoldDB" id="A0A059EXG9"/>
<reference evidence="2 3" key="2">
    <citation type="submission" date="2014-03" db="EMBL/GenBank/DDBJ databases">
        <title>The Genome Sequence of Anncaliia algerae insect isolate PRA339.</title>
        <authorList>
            <consortium name="The Broad Institute Genome Sequencing Platform"/>
            <consortium name="The Broad Institute Genome Sequencing Center for Infectious Disease"/>
            <person name="Cuomo C."/>
            <person name="Becnel J."/>
            <person name="Sanscrainte N."/>
            <person name="Walker B."/>
            <person name="Young S.K."/>
            <person name="Zeng Q."/>
            <person name="Gargeya S."/>
            <person name="Fitzgerald M."/>
            <person name="Haas B."/>
            <person name="Abouelleil A."/>
            <person name="Alvarado L."/>
            <person name="Arachchi H.M."/>
            <person name="Berlin A.M."/>
            <person name="Chapman S.B."/>
            <person name="Dewar J."/>
            <person name="Goldberg J."/>
            <person name="Griggs A."/>
            <person name="Gujja S."/>
            <person name="Hansen M."/>
            <person name="Howarth C."/>
            <person name="Imamovic A."/>
            <person name="Larimer J."/>
            <person name="McCowan C."/>
            <person name="Murphy C."/>
            <person name="Neiman D."/>
            <person name="Pearson M."/>
            <person name="Priest M."/>
            <person name="Roberts A."/>
            <person name="Saif S."/>
            <person name="Shea T."/>
            <person name="Sisk P."/>
            <person name="Sykes S."/>
            <person name="Wortman J."/>
            <person name="Nusbaum C."/>
            <person name="Birren B."/>
        </authorList>
    </citation>
    <scope>NUCLEOTIDE SEQUENCE [LARGE SCALE GENOMIC DNA]</scope>
    <source>
        <strain evidence="2 3">PRA339</strain>
    </source>
</reference>
<sequence>MLSLLLFLTFHIFIYSSSLTNNITIIDLSNGFDKFEKNSAKLLRFQVQELINKIDKCFEKESKSWFKNFAHFLRHDSISSSDICEYYHKFTAALKNRFGLEGNEMNMSHEDFILVCNEIRERINSVEGLMEHIKEFFNKKLTEKDVKLFD</sequence>
<proteinExistence type="predicted"/>